<proteinExistence type="predicted"/>
<keyword evidence="1" id="KW-1133">Transmembrane helix</keyword>
<comment type="caution">
    <text evidence="2">The sequence shown here is derived from an EMBL/GenBank/DDBJ whole genome shotgun (WGS) entry which is preliminary data.</text>
</comment>
<accession>A0A645F0G0</accession>
<keyword evidence="1" id="KW-0472">Membrane</keyword>
<gene>
    <name evidence="2" type="ORF">SDC9_155033</name>
</gene>
<dbReference type="EMBL" id="VSSQ01053763">
    <property type="protein sequence ID" value="MPN07761.1"/>
    <property type="molecule type" value="Genomic_DNA"/>
</dbReference>
<keyword evidence="1" id="KW-0812">Transmembrane</keyword>
<dbReference type="AlphaFoldDB" id="A0A645F0G0"/>
<reference evidence="2" key="1">
    <citation type="submission" date="2019-08" db="EMBL/GenBank/DDBJ databases">
        <authorList>
            <person name="Kucharzyk K."/>
            <person name="Murdoch R.W."/>
            <person name="Higgins S."/>
            <person name="Loffler F."/>
        </authorList>
    </citation>
    <scope>NUCLEOTIDE SEQUENCE</scope>
</reference>
<feature type="transmembrane region" description="Helical" evidence="1">
    <location>
        <begin position="159"/>
        <end position="178"/>
    </location>
</feature>
<sequence>MAEQVVEDVGLDDVFELFGRADPVGHRELAVGQQREEGHLRNQPRHGHDLPARGAPQVLVDVVEARDALFGAQARQHVDERLAGQTGQQGRLAFVEPVVGVVILRAVGGKVLRAGVVIVRAAVVAARRTAGLAIDDRCLSHDVLLVCRSHPGPVSPLEGAVYSILIFAALIRIPYFWFSVATKF</sequence>
<protein>
    <submittedName>
        <fullName evidence="2">Uncharacterized protein</fullName>
    </submittedName>
</protein>
<name>A0A645F0G0_9ZZZZ</name>
<organism evidence="2">
    <name type="scientific">bioreactor metagenome</name>
    <dbReference type="NCBI Taxonomy" id="1076179"/>
    <lineage>
        <taxon>unclassified sequences</taxon>
        <taxon>metagenomes</taxon>
        <taxon>ecological metagenomes</taxon>
    </lineage>
</organism>
<evidence type="ECO:0000313" key="2">
    <source>
        <dbReference type="EMBL" id="MPN07761.1"/>
    </source>
</evidence>
<evidence type="ECO:0000256" key="1">
    <source>
        <dbReference type="SAM" id="Phobius"/>
    </source>
</evidence>